<feature type="binding site" evidence="10">
    <location>
        <position position="454"/>
    </location>
    <ligand>
        <name>L-glutamate</name>
        <dbReference type="ChEBI" id="CHEBI:29985"/>
    </ligand>
</feature>
<evidence type="ECO:0000313" key="13">
    <source>
        <dbReference type="EMBL" id="RNA67598.1"/>
    </source>
</evidence>
<comment type="caution">
    <text evidence="13">The sequence shown here is derived from an EMBL/GenBank/DDBJ whole genome shotgun (WGS) entry which is preliminary data.</text>
</comment>
<comment type="PTM">
    <text evidence="11">Cleaved by autocatalysis into a large and a small subunit.</text>
</comment>
<comment type="catalytic activity">
    <reaction evidence="2 11">
        <text>glutathione + H2O = L-cysteinylglycine + L-glutamate</text>
        <dbReference type="Rhea" id="RHEA:28807"/>
        <dbReference type="ChEBI" id="CHEBI:15377"/>
        <dbReference type="ChEBI" id="CHEBI:29985"/>
        <dbReference type="ChEBI" id="CHEBI:57925"/>
        <dbReference type="ChEBI" id="CHEBI:61694"/>
        <dbReference type="EC" id="3.4.19.13"/>
    </reaction>
</comment>
<dbReference type="EC" id="2.3.2.2" evidence="11"/>
<keyword evidence="6 11" id="KW-0865">Zymogen</keyword>
<dbReference type="InterPro" id="IPR051792">
    <property type="entry name" value="GGT_bact"/>
</dbReference>
<feature type="binding site" evidence="10">
    <location>
        <position position="121"/>
    </location>
    <ligand>
        <name>L-glutamate</name>
        <dbReference type="ChEBI" id="CHEBI:29985"/>
    </ligand>
</feature>
<dbReference type="Proteomes" id="UP000278746">
    <property type="component" value="Unassembled WGS sequence"/>
</dbReference>
<dbReference type="Pfam" id="PF01019">
    <property type="entry name" value="G_glu_transpept"/>
    <property type="match status" value="1"/>
</dbReference>
<dbReference type="NCBIfam" id="TIGR00066">
    <property type="entry name" value="g_glut_trans"/>
    <property type="match status" value="1"/>
</dbReference>
<dbReference type="UniPathway" id="UPA00204"/>
<evidence type="ECO:0000256" key="10">
    <source>
        <dbReference type="PIRSR" id="PIRSR600101-2"/>
    </source>
</evidence>
<dbReference type="AlphaFoldDB" id="A0A3M7TPX0"/>
<dbReference type="InterPro" id="IPR029055">
    <property type="entry name" value="Ntn_hydrolases_N"/>
</dbReference>
<dbReference type="SUPFAM" id="SSF56235">
    <property type="entry name" value="N-terminal nucleophile aminohydrolases (Ntn hydrolases)"/>
    <property type="match status" value="1"/>
</dbReference>
<feature type="active site" description="Nucleophile" evidence="9">
    <location>
        <position position="373"/>
    </location>
</feature>
<dbReference type="EMBL" id="RHIB01000002">
    <property type="protein sequence ID" value="RNA67598.1"/>
    <property type="molecule type" value="Genomic_DNA"/>
</dbReference>
<dbReference type="PANTHER" id="PTHR43199:SF1">
    <property type="entry name" value="GLUTATHIONE HYDROLASE PROENZYME"/>
    <property type="match status" value="1"/>
</dbReference>
<evidence type="ECO:0000256" key="3">
    <source>
        <dbReference type="ARBA" id="ARBA00009381"/>
    </source>
</evidence>
<comment type="catalytic activity">
    <reaction evidence="1 11">
        <text>an S-substituted glutathione + H2O = an S-substituted L-cysteinylglycine + L-glutamate</text>
        <dbReference type="Rhea" id="RHEA:59468"/>
        <dbReference type="ChEBI" id="CHEBI:15377"/>
        <dbReference type="ChEBI" id="CHEBI:29985"/>
        <dbReference type="ChEBI" id="CHEBI:90779"/>
        <dbReference type="ChEBI" id="CHEBI:143103"/>
        <dbReference type="EC" id="3.4.19.13"/>
    </reaction>
</comment>
<dbReference type="Gene3D" id="3.60.20.40">
    <property type="match status" value="1"/>
</dbReference>
<keyword evidence="5 11" id="KW-0378">Hydrolase</keyword>
<sequence length="552" mass="60877">MIKRNRIIIISSLIVTLFIFLVLFLQNTDEINHRQSEDFSLNDTKTDKEDGSYGVTSDSEIATEVGMKVLEQGGNAVDAAVAVSYALGVAEPHGSGIGGGGTMLIHPQKGSDHSPVVYDYRETAPSSKSVPESGTGVPGFVAGMNRVHDDFGTMKMEQLIEPSIYFAKNGIVVSETMHQHLEEAKNRMPNLGHMYPDGDPIEAGEILIQKQLADTLTRIQQDGPSAFYSGDISESINEKESKIDKDDLESYKVEVKKPIEGEFGDYDVLAPPPPSGGIMLLQNLKMAEMLKAKETKEKPLDFTMLMGMINRASYKDRLENVGDPEFNKVPVKKMLSEDNLRNLTSDIGDGTKLSDEYLAELDSDADLEDHENTTHFVVVDHDGMMVSVTNTLSKSFGSGIYVDGFFLNNQLKNFSNNENSPNSPEPGKRPFSYTTPTILAKNGKPVIGIGASGGRRITSMVTQELVKMIKFNEPVQESVEQPRSFLEFNENALHVESDYVFLEDPEKRGININNTDSTTNFGNVQGLVIDHENNKIYGASDPRRNGSWDSKD</sequence>
<keyword evidence="4 11" id="KW-0808">Transferase</keyword>
<name>A0A3M7TPX0_9BACI</name>
<comment type="similarity">
    <text evidence="3 11">Belongs to the gamma-glutamyltransferase family.</text>
</comment>
<feature type="transmembrane region" description="Helical" evidence="12">
    <location>
        <begin position="7"/>
        <end position="25"/>
    </location>
</feature>
<evidence type="ECO:0000256" key="8">
    <source>
        <dbReference type="ARBA" id="ARBA00047417"/>
    </source>
</evidence>
<dbReference type="RefSeq" id="WP_122899157.1">
    <property type="nucleotide sequence ID" value="NZ_RHIB01000002.1"/>
</dbReference>
<comment type="subunit">
    <text evidence="11">This enzyme consists of two polypeptide chains, which are synthesized in precursor form from a single polypeptide.</text>
</comment>
<evidence type="ECO:0000256" key="6">
    <source>
        <dbReference type="ARBA" id="ARBA00023145"/>
    </source>
</evidence>
<keyword evidence="12" id="KW-0812">Transmembrane</keyword>
<dbReference type="GO" id="GO:0036374">
    <property type="term" value="F:glutathione hydrolase activity"/>
    <property type="evidence" value="ECO:0007669"/>
    <property type="project" value="UniProtKB-UniRule"/>
</dbReference>
<evidence type="ECO:0000256" key="9">
    <source>
        <dbReference type="PIRSR" id="PIRSR600101-1"/>
    </source>
</evidence>
<protein>
    <recommendedName>
        <fullName evidence="11">Glutathione hydrolase proenzyme</fullName>
        <ecNumber evidence="11">2.3.2.2</ecNumber>
        <ecNumber evidence="11">3.4.19.13</ecNumber>
    </recommendedName>
    <component>
        <recommendedName>
            <fullName evidence="11">Glutathione hydrolase large chain</fullName>
        </recommendedName>
    </component>
    <component>
        <recommendedName>
            <fullName evidence="11">Glutathione hydrolase small chain</fullName>
        </recommendedName>
    </component>
</protein>
<dbReference type="EC" id="3.4.19.13" evidence="11"/>
<comment type="pathway">
    <text evidence="11">Sulfur metabolism; glutathione metabolism.</text>
</comment>
<dbReference type="OrthoDB" id="9781342at2"/>
<comment type="catalytic activity">
    <reaction evidence="8 11">
        <text>an N-terminal (5-L-glutamyl)-[peptide] + an alpha-amino acid = 5-L-glutamyl amino acid + an N-terminal L-alpha-aminoacyl-[peptide]</text>
        <dbReference type="Rhea" id="RHEA:23904"/>
        <dbReference type="Rhea" id="RHEA-COMP:9780"/>
        <dbReference type="Rhea" id="RHEA-COMP:9795"/>
        <dbReference type="ChEBI" id="CHEBI:77644"/>
        <dbReference type="ChEBI" id="CHEBI:78597"/>
        <dbReference type="ChEBI" id="CHEBI:78599"/>
        <dbReference type="ChEBI" id="CHEBI:78608"/>
        <dbReference type="EC" id="2.3.2.2"/>
    </reaction>
</comment>
<evidence type="ECO:0000256" key="2">
    <source>
        <dbReference type="ARBA" id="ARBA00001089"/>
    </source>
</evidence>
<keyword evidence="11" id="KW-0317">Glutathione biosynthesis</keyword>
<dbReference type="GO" id="GO:0006751">
    <property type="term" value="P:glutathione catabolic process"/>
    <property type="evidence" value="ECO:0007669"/>
    <property type="project" value="UniProtKB-UniRule"/>
</dbReference>
<dbReference type="Gene3D" id="1.10.246.130">
    <property type="match status" value="1"/>
</dbReference>
<dbReference type="GO" id="GO:0006750">
    <property type="term" value="P:glutathione biosynthetic process"/>
    <property type="evidence" value="ECO:0007669"/>
    <property type="project" value="UniProtKB-KW"/>
</dbReference>
<proteinExistence type="inferred from homology"/>
<gene>
    <name evidence="13" type="primary">ggt</name>
    <name evidence="13" type="ORF">EBO34_12805</name>
</gene>
<accession>A0A3M7TPX0</accession>
<organism evidence="13 14">
    <name type="scientific">Alteribacter keqinensis</name>
    <dbReference type="NCBI Taxonomy" id="2483800"/>
    <lineage>
        <taxon>Bacteria</taxon>
        <taxon>Bacillati</taxon>
        <taxon>Bacillota</taxon>
        <taxon>Bacilli</taxon>
        <taxon>Bacillales</taxon>
        <taxon>Bacillaceae</taxon>
        <taxon>Alteribacter</taxon>
    </lineage>
</organism>
<evidence type="ECO:0000256" key="4">
    <source>
        <dbReference type="ARBA" id="ARBA00022679"/>
    </source>
</evidence>
<dbReference type="GO" id="GO:0103068">
    <property type="term" value="F:leukotriene C4 gamma-glutamyl transferase activity"/>
    <property type="evidence" value="ECO:0007669"/>
    <property type="project" value="UniProtKB-EC"/>
</dbReference>
<dbReference type="InterPro" id="IPR043137">
    <property type="entry name" value="GGT_ssub_C"/>
</dbReference>
<evidence type="ECO:0000256" key="12">
    <source>
        <dbReference type="SAM" id="Phobius"/>
    </source>
</evidence>
<keyword evidence="12" id="KW-1133">Transmembrane helix</keyword>
<evidence type="ECO:0000256" key="5">
    <source>
        <dbReference type="ARBA" id="ARBA00022801"/>
    </source>
</evidence>
<dbReference type="InterPro" id="IPR000101">
    <property type="entry name" value="GGT_peptidase"/>
</dbReference>
<dbReference type="PRINTS" id="PR01210">
    <property type="entry name" value="GGTRANSPTASE"/>
</dbReference>
<reference evidence="13 14" key="1">
    <citation type="submission" date="2018-10" db="EMBL/GenBank/DDBJ databases">
        <title>Bacillus Keqinensis sp. nov., a moderately halophilic bacterium isolated from a saline-alkaline lake.</title>
        <authorList>
            <person name="Wang H."/>
        </authorList>
    </citation>
    <scope>NUCLEOTIDE SEQUENCE [LARGE SCALE GENOMIC DNA]</scope>
    <source>
        <strain evidence="13 14">KQ-3</strain>
    </source>
</reference>
<dbReference type="InterPro" id="IPR043138">
    <property type="entry name" value="GGT_lsub"/>
</dbReference>
<dbReference type="PANTHER" id="PTHR43199">
    <property type="entry name" value="GLUTATHIONE HYDROLASE"/>
    <property type="match status" value="1"/>
</dbReference>
<evidence type="ECO:0000256" key="11">
    <source>
        <dbReference type="RuleBase" id="RU368036"/>
    </source>
</evidence>
<keyword evidence="14" id="KW-1185">Reference proteome</keyword>
<evidence type="ECO:0000313" key="14">
    <source>
        <dbReference type="Proteomes" id="UP000278746"/>
    </source>
</evidence>
<evidence type="ECO:0000256" key="1">
    <source>
        <dbReference type="ARBA" id="ARBA00001049"/>
    </source>
</evidence>
<evidence type="ECO:0000256" key="7">
    <source>
        <dbReference type="ARBA" id="ARBA00023315"/>
    </source>
</evidence>
<keyword evidence="7 11" id="KW-0012">Acyltransferase</keyword>
<keyword evidence="12" id="KW-0472">Membrane</keyword>